<dbReference type="InterPro" id="IPR010994">
    <property type="entry name" value="RuvA_2-like"/>
</dbReference>
<dbReference type="GO" id="GO:0003677">
    <property type="term" value="F:DNA binding"/>
    <property type="evidence" value="ECO:0007669"/>
    <property type="project" value="InterPro"/>
</dbReference>
<dbReference type="Proteomes" id="UP000243205">
    <property type="component" value="Unassembled WGS sequence"/>
</dbReference>
<dbReference type="OrthoDB" id="5296317at2"/>
<dbReference type="NCBIfam" id="TIGR00426">
    <property type="entry name" value="competence protein ComEA helix-hairpin-helix repeat region"/>
    <property type="match status" value="1"/>
</dbReference>
<evidence type="ECO:0000313" key="3">
    <source>
        <dbReference type="Proteomes" id="UP000243205"/>
    </source>
</evidence>
<dbReference type="Pfam" id="PF12836">
    <property type="entry name" value="HHH_3"/>
    <property type="match status" value="1"/>
</dbReference>
<protein>
    <submittedName>
        <fullName evidence="2">ComEA protein</fullName>
    </submittedName>
</protein>
<name>A0A1G6YYP6_9BACT</name>
<feature type="domain" description="Helix-hairpin-helix DNA-binding motif class 1" evidence="1">
    <location>
        <begin position="68"/>
        <end position="87"/>
    </location>
</feature>
<dbReference type="PANTHER" id="PTHR21180">
    <property type="entry name" value="ENDONUCLEASE/EXONUCLEASE/PHOSPHATASE FAMILY DOMAIN-CONTAINING PROTEIN 1"/>
    <property type="match status" value="1"/>
</dbReference>
<dbReference type="EMBL" id="FNAQ01000002">
    <property type="protein sequence ID" value="SDD95441.1"/>
    <property type="molecule type" value="Genomic_DNA"/>
</dbReference>
<dbReference type="GO" id="GO:0006281">
    <property type="term" value="P:DNA repair"/>
    <property type="evidence" value="ECO:0007669"/>
    <property type="project" value="InterPro"/>
</dbReference>
<dbReference type="RefSeq" id="WP_092076268.1">
    <property type="nucleotide sequence ID" value="NZ_CALFZY010000007.1"/>
</dbReference>
<dbReference type="SMART" id="SM00278">
    <property type="entry name" value="HhH1"/>
    <property type="match status" value="2"/>
</dbReference>
<sequence>MVKPLYRRLTVLLLVLLLSAPLTLWATVPVNINSATIVQLQEIKGIGEKTAEKIVAYREQHGAFTSVDQLCQVQGIGAKSLEKIAPQVCLQ</sequence>
<feature type="domain" description="Helix-hairpin-helix DNA-binding motif class 1" evidence="1">
    <location>
        <begin position="38"/>
        <end position="57"/>
    </location>
</feature>
<dbReference type="AlphaFoldDB" id="A0A1G6YYP6"/>
<evidence type="ECO:0000259" key="1">
    <source>
        <dbReference type="SMART" id="SM00278"/>
    </source>
</evidence>
<reference evidence="3" key="1">
    <citation type="submission" date="2016-10" db="EMBL/GenBank/DDBJ databases">
        <authorList>
            <person name="Varghese N."/>
            <person name="Submissions S."/>
        </authorList>
    </citation>
    <scope>NUCLEOTIDE SEQUENCE [LARGE SCALE GENOMIC DNA]</scope>
    <source>
        <strain evidence="3">DSM 8987</strain>
    </source>
</reference>
<dbReference type="Gene3D" id="1.10.150.280">
    <property type="entry name" value="AF1531-like domain"/>
    <property type="match status" value="1"/>
</dbReference>
<proteinExistence type="predicted"/>
<keyword evidence="3" id="KW-1185">Reference proteome</keyword>
<dbReference type="InterPro" id="IPR051675">
    <property type="entry name" value="Endo/Exo/Phosphatase_dom_1"/>
</dbReference>
<dbReference type="STRING" id="57664.SAMN05661003_102223"/>
<dbReference type="SUPFAM" id="SSF47781">
    <property type="entry name" value="RuvA domain 2-like"/>
    <property type="match status" value="1"/>
</dbReference>
<evidence type="ECO:0000313" key="2">
    <source>
        <dbReference type="EMBL" id="SDD95441.1"/>
    </source>
</evidence>
<organism evidence="2 3">
    <name type="scientific">Desulfuromonas thiophila</name>
    <dbReference type="NCBI Taxonomy" id="57664"/>
    <lineage>
        <taxon>Bacteria</taxon>
        <taxon>Pseudomonadati</taxon>
        <taxon>Thermodesulfobacteriota</taxon>
        <taxon>Desulfuromonadia</taxon>
        <taxon>Desulfuromonadales</taxon>
        <taxon>Desulfuromonadaceae</taxon>
        <taxon>Desulfuromonas</taxon>
    </lineage>
</organism>
<dbReference type="InterPro" id="IPR003583">
    <property type="entry name" value="Hlx-hairpin-Hlx_DNA-bd_motif"/>
</dbReference>
<accession>A0A1G6YYP6</accession>
<dbReference type="InterPro" id="IPR004509">
    <property type="entry name" value="Competence_ComEA_HhH"/>
</dbReference>
<gene>
    <name evidence="2" type="ORF">SAMN05661003_102223</name>
</gene>
<dbReference type="PANTHER" id="PTHR21180:SF32">
    <property type="entry name" value="ENDONUCLEASE_EXONUCLEASE_PHOSPHATASE FAMILY DOMAIN-CONTAINING PROTEIN 1"/>
    <property type="match status" value="1"/>
</dbReference>